<feature type="compositionally biased region" description="Low complexity" evidence="1">
    <location>
        <begin position="67"/>
        <end position="76"/>
    </location>
</feature>
<feature type="region of interest" description="Disordered" evidence="1">
    <location>
        <begin position="21"/>
        <end position="102"/>
    </location>
</feature>
<evidence type="ECO:0000256" key="1">
    <source>
        <dbReference type="SAM" id="MobiDB-lite"/>
    </source>
</evidence>
<keyword evidence="3" id="KW-1185">Reference proteome</keyword>
<accession>A0AAQ4EAJ1</accession>
<sequence length="102" mass="10763">MDPECACAVVLEHVAAHAVRAGGGGLHEEPRPRASSQRAPGGKYEHAVPRRPGSTAERKSEGQLWWSSSADAANEESAADHRAAWSSMGKYGPSLDQLGTGR</sequence>
<dbReference type="AlphaFoldDB" id="A0AAQ4EAJ1"/>
<dbReference type="Proteomes" id="UP001321473">
    <property type="component" value="Unassembled WGS sequence"/>
</dbReference>
<evidence type="ECO:0000313" key="3">
    <source>
        <dbReference type="Proteomes" id="UP001321473"/>
    </source>
</evidence>
<dbReference type="EMBL" id="JARKHS020019344">
    <property type="protein sequence ID" value="KAK8771759.1"/>
    <property type="molecule type" value="Genomic_DNA"/>
</dbReference>
<reference evidence="2 3" key="1">
    <citation type="journal article" date="2023" name="Arcadia Sci">
        <title>De novo assembly of a long-read Amblyomma americanum tick genome.</title>
        <authorList>
            <person name="Chou S."/>
            <person name="Poskanzer K.E."/>
            <person name="Rollins M."/>
            <person name="Thuy-Boun P.S."/>
        </authorList>
    </citation>
    <scope>NUCLEOTIDE SEQUENCE [LARGE SCALE GENOMIC DNA]</scope>
    <source>
        <strain evidence="2">F_SG_1</strain>
        <tissue evidence="2">Salivary glands</tissue>
    </source>
</reference>
<organism evidence="2 3">
    <name type="scientific">Amblyomma americanum</name>
    <name type="common">Lone star tick</name>
    <dbReference type="NCBI Taxonomy" id="6943"/>
    <lineage>
        <taxon>Eukaryota</taxon>
        <taxon>Metazoa</taxon>
        <taxon>Ecdysozoa</taxon>
        <taxon>Arthropoda</taxon>
        <taxon>Chelicerata</taxon>
        <taxon>Arachnida</taxon>
        <taxon>Acari</taxon>
        <taxon>Parasitiformes</taxon>
        <taxon>Ixodida</taxon>
        <taxon>Ixodoidea</taxon>
        <taxon>Ixodidae</taxon>
        <taxon>Amblyomminae</taxon>
        <taxon>Amblyomma</taxon>
    </lineage>
</organism>
<protein>
    <submittedName>
        <fullName evidence="2">Uncharacterized protein</fullName>
    </submittedName>
</protein>
<proteinExistence type="predicted"/>
<gene>
    <name evidence="2" type="ORF">V5799_024997</name>
</gene>
<name>A0AAQ4EAJ1_AMBAM</name>
<comment type="caution">
    <text evidence="2">The sequence shown here is derived from an EMBL/GenBank/DDBJ whole genome shotgun (WGS) entry which is preliminary data.</text>
</comment>
<evidence type="ECO:0000313" key="2">
    <source>
        <dbReference type="EMBL" id="KAK8771759.1"/>
    </source>
</evidence>